<dbReference type="Gene3D" id="3.90.1150.10">
    <property type="entry name" value="Aspartate Aminotransferase, domain 1"/>
    <property type="match status" value="1"/>
</dbReference>
<dbReference type="EMBL" id="JAWXYG010000007">
    <property type="protein sequence ID" value="KAK4266901.1"/>
    <property type="molecule type" value="Genomic_DNA"/>
</dbReference>
<comment type="caution">
    <text evidence="1">The sequence shown here is derived from an EMBL/GenBank/DDBJ whole genome shotgun (WGS) entry which is preliminary data.</text>
</comment>
<gene>
    <name evidence="1" type="ORF">QN277_023761</name>
</gene>
<dbReference type="Proteomes" id="UP001293593">
    <property type="component" value="Unassembled WGS sequence"/>
</dbReference>
<sequence>MGLENERNHLLSNIATRGKHSENSAYFDGRKAYDGDPFHPTNNPQVAIQMGLAENQLCIDMIVEWISNHPEASICTPEGLRQFRDIAIFQDYHGVPSFGKVCVFTLVW</sequence>
<proteinExistence type="predicted"/>
<accession>A0AAE1JAT0</accession>
<keyword evidence="2" id="KW-1185">Reference proteome</keyword>
<reference evidence="1" key="1">
    <citation type="submission" date="2023-10" db="EMBL/GenBank/DDBJ databases">
        <title>Chromosome-level genome of the transformable northern wattle, Acacia crassicarpa.</title>
        <authorList>
            <person name="Massaro I."/>
            <person name="Sinha N.R."/>
            <person name="Poethig S."/>
            <person name="Leichty A.R."/>
        </authorList>
    </citation>
    <scope>NUCLEOTIDE SEQUENCE</scope>
    <source>
        <strain evidence="1">Acra3RX</strain>
        <tissue evidence="1">Leaf</tissue>
    </source>
</reference>
<dbReference type="InterPro" id="IPR015422">
    <property type="entry name" value="PyrdxlP-dep_Trfase_small"/>
</dbReference>
<protein>
    <submittedName>
        <fullName evidence="1">Uncharacterized protein</fullName>
    </submittedName>
</protein>
<dbReference type="PRINTS" id="PR00753">
    <property type="entry name" value="ACCSYNTHASE"/>
</dbReference>
<name>A0AAE1JAT0_9FABA</name>
<organism evidence="1 2">
    <name type="scientific">Acacia crassicarpa</name>
    <name type="common">northern wattle</name>
    <dbReference type="NCBI Taxonomy" id="499986"/>
    <lineage>
        <taxon>Eukaryota</taxon>
        <taxon>Viridiplantae</taxon>
        <taxon>Streptophyta</taxon>
        <taxon>Embryophyta</taxon>
        <taxon>Tracheophyta</taxon>
        <taxon>Spermatophyta</taxon>
        <taxon>Magnoliopsida</taxon>
        <taxon>eudicotyledons</taxon>
        <taxon>Gunneridae</taxon>
        <taxon>Pentapetalae</taxon>
        <taxon>rosids</taxon>
        <taxon>fabids</taxon>
        <taxon>Fabales</taxon>
        <taxon>Fabaceae</taxon>
        <taxon>Caesalpinioideae</taxon>
        <taxon>mimosoid clade</taxon>
        <taxon>Acacieae</taxon>
        <taxon>Acacia</taxon>
    </lineage>
</organism>
<dbReference type="AlphaFoldDB" id="A0AAE1JAT0"/>
<evidence type="ECO:0000313" key="1">
    <source>
        <dbReference type="EMBL" id="KAK4266901.1"/>
    </source>
</evidence>
<evidence type="ECO:0000313" key="2">
    <source>
        <dbReference type="Proteomes" id="UP001293593"/>
    </source>
</evidence>